<keyword evidence="2" id="KW-0815">Transposition</keyword>
<feature type="domain" description="Transposase IS4-like" evidence="5">
    <location>
        <begin position="114"/>
        <end position="335"/>
    </location>
</feature>
<comment type="caution">
    <text evidence="7">The sequence shown here is derived from an EMBL/GenBank/DDBJ whole genome shotgun (WGS) entry which is preliminary data.</text>
</comment>
<dbReference type="Proteomes" id="UP000583387">
    <property type="component" value="Unassembled WGS sequence"/>
</dbReference>
<evidence type="ECO:0000256" key="3">
    <source>
        <dbReference type="ARBA" id="ARBA00023125"/>
    </source>
</evidence>
<keyword evidence="4" id="KW-0233">DNA recombination</keyword>
<evidence type="ECO:0000259" key="5">
    <source>
        <dbReference type="Pfam" id="PF01609"/>
    </source>
</evidence>
<dbReference type="InterPro" id="IPR047952">
    <property type="entry name" value="Transpos_IS4"/>
</dbReference>
<keyword evidence="8" id="KW-1185">Reference proteome</keyword>
<evidence type="ECO:0000256" key="1">
    <source>
        <dbReference type="ARBA" id="ARBA00010075"/>
    </source>
</evidence>
<dbReference type="GO" id="GO:0004803">
    <property type="term" value="F:transposase activity"/>
    <property type="evidence" value="ECO:0007669"/>
    <property type="project" value="InterPro"/>
</dbReference>
<comment type="similarity">
    <text evidence="1">Belongs to the transposase 11 family.</text>
</comment>
<feature type="domain" description="DUF4372" evidence="6">
    <location>
        <begin position="6"/>
        <end position="74"/>
    </location>
</feature>
<dbReference type="GO" id="GO:0006313">
    <property type="term" value="P:DNA transposition"/>
    <property type="evidence" value="ECO:0007669"/>
    <property type="project" value="InterPro"/>
</dbReference>
<dbReference type="SUPFAM" id="SSF53098">
    <property type="entry name" value="Ribonuclease H-like"/>
    <property type="match status" value="1"/>
</dbReference>
<dbReference type="RefSeq" id="WP_187671465.1">
    <property type="nucleotide sequence ID" value="NZ_CAJFCI010000047.1"/>
</dbReference>
<dbReference type="GO" id="GO:0003677">
    <property type="term" value="F:DNA binding"/>
    <property type="evidence" value="ECO:0007669"/>
    <property type="project" value="UniProtKB-KW"/>
</dbReference>
<dbReference type="Pfam" id="PF01609">
    <property type="entry name" value="DDE_Tnp_1"/>
    <property type="match status" value="1"/>
</dbReference>
<evidence type="ECO:0000259" key="6">
    <source>
        <dbReference type="Pfam" id="PF14294"/>
    </source>
</evidence>
<reference evidence="7 8" key="1">
    <citation type="submission" date="2020-08" db="EMBL/GenBank/DDBJ databases">
        <authorList>
            <person name="Criscuolo A."/>
        </authorList>
    </citation>
    <scope>NUCLEOTIDE SEQUENCE [LARGE SCALE GENOMIC DNA]</scope>
    <source>
        <strain evidence="7">CIP111764</strain>
    </source>
</reference>
<accession>A0A7U7ENC2</accession>
<keyword evidence="3" id="KW-0238">DNA-binding</keyword>
<gene>
    <name evidence="7" type="ORF">PSEWESI4_02423</name>
</gene>
<sequence length="391" mass="45385">MFSISRFHELLKALPRGVFDRLVSAQGADRHCKRFSSWDHLVAMMYGHLTGVSSLRELEASFNSHSNHHYHLGTGSIRRSTLAEANGRRGAELFAQTAQHLMAGVSRQVRRDSQELLYLLDSTSITLKGPGFDAWTLAERTRRTQGLKVHVLYAAQAAAPLHCRFSAANVNDIDEGRQLSIEPHVTYVFDKGYCDYNWWARLDEQQARFVTRFKYNAALKVLARREVPEADREQIREDEEVRFAHRHPGGKRLNRYQKPLRRIVVERPGHERPLILATNDLESPAATIAEHYRARWQIELFFKWIKQHLKIKRFLGRSENAVRLQILCALISYLLLSLYRSASGTSQSLWILLVEVRSTLFQRPALETERYRRRQERLRELHLRQGQLALA</sequence>
<dbReference type="NCBIfam" id="NF033592">
    <property type="entry name" value="transpos_IS4_1"/>
    <property type="match status" value="1"/>
</dbReference>
<evidence type="ECO:0000256" key="2">
    <source>
        <dbReference type="ARBA" id="ARBA00022578"/>
    </source>
</evidence>
<dbReference type="InterPro" id="IPR002559">
    <property type="entry name" value="Transposase_11"/>
</dbReference>
<dbReference type="InterPro" id="IPR012337">
    <property type="entry name" value="RNaseH-like_sf"/>
</dbReference>
<evidence type="ECO:0000313" key="7">
    <source>
        <dbReference type="EMBL" id="CAD5108139.1"/>
    </source>
</evidence>
<proteinExistence type="inferred from homology"/>
<dbReference type="PANTHER" id="PTHR33258:SF1">
    <property type="entry name" value="TRANSPOSASE INSL FOR INSERTION SEQUENCE ELEMENT IS186A-RELATED"/>
    <property type="match status" value="1"/>
</dbReference>
<dbReference type="PANTHER" id="PTHR33258">
    <property type="entry name" value="TRANSPOSASE INSL FOR INSERTION SEQUENCE ELEMENT IS186A-RELATED"/>
    <property type="match status" value="1"/>
</dbReference>
<dbReference type="InterPro" id="IPR025399">
    <property type="entry name" value="DUF4372"/>
</dbReference>
<dbReference type="Pfam" id="PF14294">
    <property type="entry name" value="DUF4372"/>
    <property type="match status" value="1"/>
</dbReference>
<dbReference type="AlphaFoldDB" id="A0A7U7ENC2"/>
<protein>
    <submittedName>
        <fullName evidence="7">IS4 family transposase ISRm16</fullName>
    </submittedName>
</protein>
<evidence type="ECO:0000256" key="4">
    <source>
        <dbReference type="ARBA" id="ARBA00023172"/>
    </source>
</evidence>
<dbReference type="Gene3D" id="3.90.350.10">
    <property type="entry name" value="Transposase Inhibitor Protein From Tn5, Chain A, domain 1"/>
    <property type="match status" value="1"/>
</dbReference>
<organism evidence="7 8">
    <name type="scientific">Zestomonas carbonaria</name>
    <dbReference type="NCBI Taxonomy" id="2762745"/>
    <lineage>
        <taxon>Bacteria</taxon>
        <taxon>Pseudomonadati</taxon>
        <taxon>Pseudomonadota</taxon>
        <taxon>Gammaproteobacteria</taxon>
        <taxon>Pseudomonadales</taxon>
        <taxon>Pseudomonadaceae</taxon>
        <taxon>Zestomonas</taxon>
    </lineage>
</organism>
<dbReference type="EMBL" id="CAJFCI010000047">
    <property type="protein sequence ID" value="CAD5108139.1"/>
    <property type="molecule type" value="Genomic_DNA"/>
</dbReference>
<name>A0A7U7ENC2_9GAMM</name>
<evidence type="ECO:0000313" key="8">
    <source>
        <dbReference type="Proteomes" id="UP000583387"/>
    </source>
</evidence>